<dbReference type="WBParaSite" id="HCON_00061970-00001">
    <property type="protein sequence ID" value="HCON_00061970-00001"/>
    <property type="gene ID" value="HCON_00061970"/>
</dbReference>
<protein>
    <submittedName>
        <fullName evidence="2">Secreted protein</fullName>
    </submittedName>
</protein>
<name>A0A7I5E856_HAECO</name>
<evidence type="ECO:0000313" key="2">
    <source>
        <dbReference type="WBParaSite" id="HCON_00061970-00001"/>
    </source>
</evidence>
<proteinExistence type="predicted"/>
<dbReference type="AlphaFoldDB" id="A0A7I5E856"/>
<organism evidence="1 2">
    <name type="scientific">Haemonchus contortus</name>
    <name type="common">Barber pole worm</name>
    <dbReference type="NCBI Taxonomy" id="6289"/>
    <lineage>
        <taxon>Eukaryota</taxon>
        <taxon>Metazoa</taxon>
        <taxon>Ecdysozoa</taxon>
        <taxon>Nematoda</taxon>
        <taxon>Chromadorea</taxon>
        <taxon>Rhabditida</taxon>
        <taxon>Rhabditina</taxon>
        <taxon>Rhabditomorpha</taxon>
        <taxon>Strongyloidea</taxon>
        <taxon>Trichostrongylidae</taxon>
        <taxon>Haemonchus</taxon>
    </lineage>
</organism>
<accession>A0A7I5E856</accession>
<reference evidence="2" key="1">
    <citation type="submission" date="2020-12" db="UniProtKB">
        <authorList>
            <consortium name="WormBaseParasite"/>
        </authorList>
    </citation>
    <scope>IDENTIFICATION</scope>
    <source>
        <strain evidence="2">MHco3</strain>
    </source>
</reference>
<dbReference type="Proteomes" id="UP000025227">
    <property type="component" value="Unplaced"/>
</dbReference>
<evidence type="ECO:0000313" key="1">
    <source>
        <dbReference type="Proteomes" id="UP000025227"/>
    </source>
</evidence>
<keyword evidence="1" id="KW-1185">Reference proteome</keyword>
<sequence>MERLLVPSSLFRRRGKGGVSQTNVCMYAMVVVVVVVVQSKDPAETIGIAYGSPPPTPRDIFAIVALSHWVTAKLETGQLTPMKVNLA</sequence>